<dbReference type="AlphaFoldDB" id="A0A0F9QZN1"/>
<gene>
    <name evidence="1" type="ORF">LCGC14_0657140</name>
</gene>
<protein>
    <submittedName>
        <fullName evidence="1">Uncharacterized protein</fullName>
    </submittedName>
</protein>
<name>A0A0F9QZN1_9ZZZZ</name>
<organism evidence="1">
    <name type="scientific">marine sediment metagenome</name>
    <dbReference type="NCBI Taxonomy" id="412755"/>
    <lineage>
        <taxon>unclassified sequences</taxon>
        <taxon>metagenomes</taxon>
        <taxon>ecological metagenomes</taxon>
    </lineage>
</organism>
<evidence type="ECO:0000313" key="1">
    <source>
        <dbReference type="EMBL" id="KKN47994.1"/>
    </source>
</evidence>
<reference evidence="1" key="1">
    <citation type="journal article" date="2015" name="Nature">
        <title>Complex archaea that bridge the gap between prokaryotes and eukaryotes.</title>
        <authorList>
            <person name="Spang A."/>
            <person name="Saw J.H."/>
            <person name="Jorgensen S.L."/>
            <person name="Zaremba-Niedzwiedzka K."/>
            <person name="Martijn J."/>
            <person name="Lind A.E."/>
            <person name="van Eijk R."/>
            <person name="Schleper C."/>
            <person name="Guy L."/>
            <person name="Ettema T.J."/>
        </authorList>
    </citation>
    <scope>NUCLEOTIDE SEQUENCE</scope>
</reference>
<proteinExistence type="predicted"/>
<accession>A0A0F9QZN1</accession>
<dbReference type="EMBL" id="LAZR01001245">
    <property type="protein sequence ID" value="KKN47994.1"/>
    <property type="molecule type" value="Genomic_DNA"/>
</dbReference>
<sequence>LLGIKLKTSENVTGIAENYTLKIKPTAKVKIYEPDETLKNSYLIRAIIEVTSKDQVQITYTLPSFFKQLNL</sequence>
<comment type="caution">
    <text evidence="1">The sequence shown here is derived from an EMBL/GenBank/DDBJ whole genome shotgun (WGS) entry which is preliminary data.</text>
</comment>
<feature type="non-terminal residue" evidence="1">
    <location>
        <position position="1"/>
    </location>
</feature>